<comment type="subcellular location">
    <subcellularLocation>
        <location evidence="2">Cytoplasm</location>
    </subcellularLocation>
</comment>
<dbReference type="CDD" id="cd00367">
    <property type="entry name" value="PTS-HPr_like"/>
    <property type="match status" value="1"/>
</dbReference>
<comment type="function">
    <text evidence="1">General (non sugar-specific) component of the phosphoenolpyruvate-dependent sugar phosphotransferase system (sugar PTS). This major carbohydrate active-transport system catalyzes the phosphorylation of incoming sugar substrates concomitantly with their translocation across the cell membrane. The phosphoryl group from phosphoenolpyruvate (PEP) is transferred to the phosphoryl carrier protein HPr by enzyme I. Phospho-HPr then transfers it to the PTS EIIA domain.</text>
</comment>
<dbReference type="PROSITE" id="PS00369">
    <property type="entry name" value="PTS_HPR_HIS"/>
    <property type="match status" value="1"/>
</dbReference>
<dbReference type="PRINTS" id="PR00107">
    <property type="entry name" value="PHOSPHOCPHPR"/>
</dbReference>
<dbReference type="InterPro" id="IPR050399">
    <property type="entry name" value="HPr"/>
</dbReference>
<dbReference type="PROSITE" id="PS51350">
    <property type="entry name" value="PTS_HPR_DOM"/>
    <property type="match status" value="1"/>
</dbReference>
<dbReference type="SUPFAM" id="SSF55594">
    <property type="entry name" value="HPr-like"/>
    <property type="match status" value="1"/>
</dbReference>
<proteinExistence type="predicted"/>
<accession>A0A1C0YJK1</accession>
<keyword evidence="6" id="KW-0598">Phosphotransferase system</keyword>
<evidence type="ECO:0000256" key="4">
    <source>
        <dbReference type="ARBA" id="ARBA00022490"/>
    </source>
</evidence>
<gene>
    <name evidence="8" type="ORF">A6K76_02445</name>
</gene>
<dbReference type="Proteomes" id="UP000093482">
    <property type="component" value="Unassembled WGS sequence"/>
</dbReference>
<evidence type="ECO:0000256" key="3">
    <source>
        <dbReference type="ARBA" id="ARBA00020422"/>
    </source>
</evidence>
<evidence type="ECO:0000313" key="8">
    <source>
        <dbReference type="EMBL" id="OCS87249.1"/>
    </source>
</evidence>
<name>A0A1C0YJK1_9BACL</name>
<dbReference type="InterPro" id="IPR035895">
    <property type="entry name" value="HPr-like_sf"/>
</dbReference>
<feature type="domain" description="HPr" evidence="7">
    <location>
        <begin position="1"/>
        <end position="89"/>
    </location>
</feature>
<protein>
    <recommendedName>
        <fullName evidence="3">Phosphocarrier protein HPr</fullName>
    </recommendedName>
</protein>
<dbReference type="InterPro" id="IPR000032">
    <property type="entry name" value="HPr-like"/>
</dbReference>
<dbReference type="PANTHER" id="PTHR33705">
    <property type="entry name" value="PHOSPHOCARRIER PROTEIN HPR"/>
    <property type="match status" value="1"/>
</dbReference>
<evidence type="ECO:0000313" key="9">
    <source>
        <dbReference type="Proteomes" id="UP000093482"/>
    </source>
</evidence>
<dbReference type="Gene3D" id="3.30.1340.10">
    <property type="entry name" value="HPr-like"/>
    <property type="match status" value="1"/>
</dbReference>
<dbReference type="PANTHER" id="PTHR33705:SF2">
    <property type="entry name" value="PHOSPHOCARRIER PROTEIN NPR"/>
    <property type="match status" value="1"/>
</dbReference>
<dbReference type="GO" id="GO:0009401">
    <property type="term" value="P:phosphoenolpyruvate-dependent sugar phosphotransferase system"/>
    <property type="evidence" value="ECO:0007669"/>
    <property type="project" value="UniProtKB-KW"/>
</dbReference>
<sequence>MEKTFKITAQEGLHARPSAILVNAVGAFTSTMEIVHNDRAVNLKSIMSVMTLGVKTGDVVTIRVQGDDAEQALAKITEVLTQENVAIEA</sequence>
<keyword evidence="4" id="KW-0963">Cytoplasm</keyword>
<dbReference type="AlphaFoldDB" id="A0A1C0YJK1"/>
<comment type="caution">
    <text evidence="8">The sequence shown here is derived from an EMBL/GenBank/DDBJ whole genome shotgun (WGS) entry which is preliminary data.</text>
</comment>
<evidence type="ECO:0000256" key="5">
    <source>
        <dbReference type="ARBA" id="ARBA00022597"/>
    </source>
</evidence>
<evidence type="ECO:0000256" key="1">
    <source>
        <dbReference type="ARBA" id="ARBA00003681"/>
    </source>
</evidence>
<keyword evidence="5" id="KW-0762">Sugar transport</keyword>
<evidence type="ECO:0000256" key="6">
    <source>
        <dbReference type="ARBA" id="ARBA00022683"/>
    </source>
</evidence>
<dbReference type="GO" id="GO:0005737">
    <property type="term" value="C:cytoplasm"/>
    <property type="evidence" value="ECO:0007669"/>
    <property type="project" value="UniProtKB-SubCell"/>
</dbReference>
<evidence type="ECO:0000259" key="7">
    <source>
        <dbReference type="PROSITE" id="PS51350"/>
    </source>
</evidence>
<dbReference type="InterPro" id="IPR001020">
    <property type="entry name" value="PTS_HPr_His_P_site"/>
</dbReference>
<dbReference type="RefSeq" id="WP_066465739.1">
    <property type="nucleotide sequence ID" value="NZ_MATO01000056.1"/>
</dbReference>
<keyword evidence="5" id="KW-0813">Transport</keyword>
<organism evidence="8 9">
    <name type="scientific">Caryophanon latum</name>
    <dbReference type="NCBI Taxonomy" id="33977"/>
    <lineage>
        <taxon>Bacteria</taxon>
        <taxon>Bacillati</taxon>
        <taxon>Bacillota</taxon>
        <taxon>Bacilli</taxon>
        <taxon>Bacillales</taxon>
        <taxon>Caryophanaceae</taxon>
        <taxon>Caryophanon</taxon>
    </lineage>
</organism>
<dbReference type="OrthoDB" id="9809047at2"/>
<evidence type="ECO:0000256" key="2">
    <source>
        <dbReference type="ARBA" id="ARBA00004496"/>
    </source>
</evidence>
<dbReference type="Pfam" id="PF00381">
    <property type="entry name" value="PTS-HPr"/>
    <property type="match status" value="1"/>
</dbReference>
<keyword evidence="9" id="KW-1185">Reference proteome</keyword>
<dbReference type="PROSITE" id="PS00589">
    <property type="entry name" value="PTS_HPR_SER"/>
    <property type="match status" value="1"/>
</dbReference>
<dbReference type="InterPro" id="IPR002114">
    <property type="entry name" value="PTS_HPr_Ser_P_site"/>
</dbReference>
<reference evidence="8 9" key="1">
    <citation type="submission" date="2016-07" db="EMBL/GenBank/DDBJ databases">
        <title>Caryophanon latum genome sequencing.</title>
        <authorList>
            <person name="Verma A."/>
            <person name="Pal Y."/>
            <person name="Krishnamurthi S."/>
        </authorList>
    </citation>
    <scope>NUCLEOTIDE SEQUENCE [LARGE SCALE GENOMIC DNA]</scope>
    <source>
        <strain evidence="8 9">DSM 14151</strain>
    </source>
</reference>
<dbReference type="NCBIfam" id="TIGR01003">
    <property type="entry name" value="PTS_HPr_family"/>
    <property type="match status" value="1"/>
</dbReference>
<dbReference type="EMBL" id="MATO01000056">
    <property type="protein sequence ID" value="OCS87249.1"/>
    <property type="molecule type" value="Genomic_DNA"/>
</dbReference>